<keyword evidence="2" id="KW-0830">Ubiquinone</keyword>
<dbReference type="GO" id="GO:0008757">
    <property type="term" value="F:S-adenosylmethionine-dependent methyltransferase activity"/>
    <property type="evidence" value="ECO:0007669"/>
    <property type="project" value="InterPro"/>
</dbReference>
<dbReference type="EMBL" id="JALJXV010000007">
    <property type="protein sequence ID" value="MCP1675789.1"/>
    <property type="molecule type" value="Genomic_DNA"/>
</dbReference>
<protein>
    <submittedName>
        <fullName evidence="2">Ubiquinone/menaquinone biosynthesis C-methylase UbiE</fullName>
    </submittedName>
</protein>
<reference evidence="2" key="1">
    <citation type="submission" date="2022-03" db="EMBL/GenBank/DDBJ databases">
        <title>Genomic Encyclopedia of Type Strains, Phase III (KMG-III): the genomes of soil and plant-associated and newly described type strains.</title>
        <authorList>
            <person name="Whitman W."/>
        </authorList>
    </citation>
    <scope>NUCLEOTIDE SEQUENCE</scope>
    <source>
        <strain evidence="2">ANL 6-2</strain>
    </source>
</reference>
<dbReference type="Gene3D" id="3.40.50.150">
    <property type="entry name" value="Vaccinia Virus protein VP39"/>
    <property type="match status" value="1"/>
</dbReference>
<accession>A0AAE3G526</accession>
<dbReference type="InterPro" id="IPR013216">
    <property type="entry name" value="Methyltransf_11"/>
</dbReference>
<sequence length="251" mass="27341">MDNMVLQPPDVETASEGYASRFQGSAGQYLLRAQERALLSLLPHGSPLTVLDVGGGHGQTASVLAREGHAVTVLGSTPEAFHRLRALGLQHRCRLATGDLLSTPFADASFDVVVSVRLISHMEDWQRLIAEMCRVARGAVIIDYPRTVGVNALTPVLFGVKQRFEGNTRNYRSFSDEQIAEAFDRNGHHVAARVGQFVLPMVVHRFTGAGPVSRGLESLAARVGLRDRFGSPVMIRADRRTAGQRSASEEE</sequence>
<evidence type="ECO:0000313" key="3">
    <source>
        <dbReference type="Proteomes" id="UP001205843"/>
    </source>
</evidence>
<keyword evidence="3" id="KW-1185">Reference proteome</keyword>
<dbReference type="SUPFAM" id="SSF53335">
    <property type="entry name" value="S-adenosyl-L-methionine-dependent methyltransferases"/>
    <property type="match status" value="1"/>
</dbReference>
<dbReference type="CDD" id="cd02440">
    <property type="entry name" value="AdoMet_MTases"/>
    <property type="match status" value="1"/>
</dbReference>
<evidence type="ECO:0000259" key="1">
    <source>
        <dbReference type="Pfam" id="PF08241"/>
    </source>
</evidence>
<dbReference type="AlphaFoldDB" id="A0AAE3G526"/>
<comment type="caution">
    <text evidence="2">The sequence shown here is derived from an EMBL/GenBank/DDBJ whole genome shotgun (WGS) entry which is preliminary data.</text>
</comment>
<evidence type="ECO:0000313" key="2">
    <source>
        <dbReference type="EMBL" id="MCP1675789.1"/>
    </source>
</evidence>
<gene>
    <name evidence="2" type="ORF">J2T57_002944</name>
</gene>
<dbReference type="InterPro" id="IPR029063">
    <property type="entry name" value="SAM-dependent_MTases_sf"/>
</dbReference>
<proteinExistence type="predicted"/>
<feature type="domain" description="Methyltransferase type 11" evidence="1">
    <location>
        <begin position="51"/>
        <end position="137"/>
    </location>
</feature>
<name>A0AAE3G526_9GAMM</name>
<organism evidence="2 3">
    <name type="scientific">Natronocella acetinitrilica</name>
    <dbReference type="NCBI Taxonomy" id="414046"/>
    <lineage>
        <taxon>Bacteria</taxon>
        <taxon>Pseudomonadati</taxon>
        <taxon>Pseudomonadota</taxon>
        <taxon>Gammaproteobacteria</taxon>
        <taxon>Chromatiales</taxon>
        <taxon>Ectothiorhodospiraceae</taxon>
        <taxon>Natronocella</taxon>
    </lineage>
</organism>
<dbReference type="Proteomes" id="UP001205843">
    <property type="component" value="Unassembled WGS sequence"/>
</dbReference>
<dbReference type="Pfam" id="PF08241">
    <property type="entry name" value="Methyltransf_11"/>
    <property type="match status" value="1"/>
</dbReference>
<dbReference type="PANTHER" id="PTHR43591">
    <property type="entry name" value="METHYLTRANSFERASE"/>
    <property type="match status" value="1"/>
</dbReference>